<dbReference type="Pfam" id="PF02221">
    <property type="entry name" value="E1_DerP2_DerF2"/>
    <property type="match status" value="1"/>
</dbReference>
<protein>
    <recommendedName>
        <fullName evidence="4">Phosphatidylglycerol/phosphatidylinositol transfer protein</fullName>
    </recommendedName>
</protein>
<dbReference type="SUPFAM" id="SSF81296">
    <property type="entry name" value="E set domains"/>
    <property type="match status" value="1"/>
</dbReference>
<keyword evidence="7" id="KW-0445">Lipid transport</keyword>
<name>A0AA40ALQ4_9PEZI</name>
<evidence type="ECO:0000256" key="8">
    <source>
        <dbReference type="SAM" id="SignalP"/>
    </source>
</evidence>
<organism evidence="10 11">
    <name type="scientific">Lasiosphaeria miniovina</name>
    <dbReference type="NCBI Taxonomy" id="1954250"/>
    <lineage>
        <taxon>Eukaryota</taxon>
        <taxon>Fungi</taxon>
        <taxon>Dikarya</taxon>
        <taxon>Ascomycota</taxon>
        <taxon>Pezizomycotina</taxon>
        <taxon>Sordariomycetes</taxon>
        <taxon>Sordariomycetidae</taxon>
        <taxon>Sordariales</taxon>
        <taxon>Lasiosphaeriaceae</taxon>
        <taxon>Lasiosphaeria</taxon>
    </lineage>
</organism>
<dbReference type="InterPro" id="IPR033917">
    <property type="entry name" value="ML_PG-PI_TP"/>
</dbReference>
<dbReference type="Gene3D" id="2.60.40.770">
    <property type="match status" value="1"/>
</dbReference>
<evidence type="ECO:0000256" key="1">
    <source>
        <dbReference type="ARBA" id="ARBA00002053"/>
    </source>
</evidence>
<dbReference type="RefSeq" id="XP_060296932.1">
    <property type="nucleotide sequence ID" value="XM_060437945.1"/>
</dbReference>
<evidence type="ECO:0000256" key="4">
    <source>
        <dbReference type="ARBA" id="ARBA00016056"/>
    </source>
</evidence>
<evidence type="ECO:0000256" key="5">
    <source>
        <dbReference type="ARBA" id="ARBA00022448"/>
    </source>
</evidence>
<evidence type="ECO:0000256" key="6">
    <source>
        <dbReference type="ARBA" id="ARBA00022729"/>
    </source>
</evidence>
<accession>A0AA40ALQ4</accession>
<reference evidence="10" key="1">
    <citation type="submission" date="2023-06" db="EMBL/GenBank/DDBJ databases">
        <title>Genome-scale phylogeny and comparative genomics of the fungal order Sordariales.</title>
        <authorList>
            <consortium name="Lawrence Berkeley National Laboratory"/>
            <person name="Hensen N."/>
            <person name="Bonometti L."/>
            <person name="Westerberg I."/>
            <person name="Brannstrom I.O."/>
            <person name="Guillou S."/>
            <person name="Cros-Aarteil S."/>
            <person name="Calhoun S."/>
            <person name="Haridas S."/>
            <person name="Kuo A."/>
            <person name="Mondo S."/>
            <person name="Pangilinan J."/>
            <person name="Riley R."/>
            <person name="LaButti K."/>
            <person name="Andreopoulos B."/>
            <person name="Lipzen A."/>
            <person name="Chen C."/>
            <person name="Yanf M."/>
            <person name="Daum C."/>
            <person name="Ng V."/>
            <person name="Clum A."/>
            <person name="Steindorff A."/>
            <person name="Ohm R."/>
            <person name="Martin F."/>
            <person name="Silar P."/>
            <person name="Natvig D."/>
            <person name="Lalanne C."/>
            <person name="Gautier V."/>
            <person name="Ament-velasquez S.L."/>
            <person name="Kruys A."/>
            <person name="Hutchinson M.I."/>
            <person name="Powell A.J."/>
            <person name="Barry K."/>
            <person name="Miller A.N."/>
            <person name="Grigoriev I.V."/>
            <person name="Debuchy R."/>
            <person name="Gladieux P."/>
            <person name="Thoren M.H."/>
            <person name="Johannesson H."/>
        </authorList>
    </citation>
    <scope>NUCLEOTIDE SEQUENCE</scope>
    <source>
        <strain evidence="10">SMH2392-1A</strain>
    </source>
</reference>
<keyword evidence="6 8" id="KW-0732">Signal</keyword>
<dbReference type="SMART" id="SM00737">
    <property type="entry name" value="ML"/>
    <property type="match status" value="1"/>
</dbReference>
<keyword evidence="11" id="KW-1185">Reference proteome</keyword>
<evidence type="ECO:0000313" key="11">
    <source>
        <dbReference type="Proteomes" id="UP001172101"/>
    </source>
</evidence>
<evidence type="ECO:0000256" key="7">
    <source>
        <dbReference type="ARBA" id="ARBA00023055"/>
    </source>
</evidence>
<dbReference type="GO" id="GO:0032366">
    <property type="term" value="P:intracellular sterol transport"/>
    <property type="evidence" value="ECO:0007669"/>
    <property type="project" value="InterPro"/>
</dbReference>
<proteinExistence type="inferred from homology"/>
<dbReference type="EMBL" id="JAUIRO010000004">
    <property type="protein sequence ID" value="KAK0718139.1"/>
    <property type="molecule type" value="Genomic_DNA"/>
</dbReference>
<dbReference type="PANTHER" id="PTHR11306">
    <property type="entry name" value="NIEMANN PICK TYPE C2 PROTEIN NPC2-RELATED"/>
    <property type="match status" value="1"/>
</dbReference>
<evidence type="ECO:0000256" key="3">
    <source>
        <dbReference type="ARBA" id="ARBA00011245"/>
    </source>
</evidence>
<comment type="subunit">
    <text evidence="3">Monomer.</text>
</comment>
<dbReference type="GO" id="GO:0032934">
    <property type="term" value="F:sterol binding"/>
    <property type="evidence" value="ECO:0007669"/>
    <property type="project" value="InterPro"/>
</dbReference>
<evidence type="ECO:0000313" key="10">
    <source>
        <dbReference type="EMBL" id="KAK0718139.1"/>
    </source>
</evidence>
<feature type="domain" description="MD-2-related lipid-recognition" evidence="9">
    <location>
        <begin position="42"/>
        <end position="164"/>
    </location>
</feature>
<gene>
    <name evidence="10" type="ORF">B0T26DRAFT_647863</name>
</gene>
<dbReference type="Proteomes" id="UP001172101">
    <property type="component" value="Unassembled WGS sequence"/>
</dbReference>
<evidence type="ECO:0000259" key="9">
    <source>
        <dbReference type="SMART" id="SM00737"/>
    </source>
</evidence>
<keyword evidence="5" id="KW-0813">Transport</keyword>
<sequence>MRLSAAFALLSVGASALSIFSDDKQHAIAADDDLDVPGQSPLKFCEGDRSNDLITIDSVILTPNPPEAGQTLVIEATGTVKETIEEGAYVNLQVKYGYIRLINTQADLCTEIKNVDLECPIEKGKISIIKTVELPKEIPPGKYVVDADVYTADDERITCLTAKVDFARKSSFFDL</sequence>
<dbReference type="InterPro" id="IPR039670">
    <property type="entry name" value="NPC2-like"/>
</dbReference>
<dbReference type="FunFam" id="2.60.40.770:FF:000004">
    <property type="entry name" value="Phosphatidylglycerol/phosphatidylinositol transfer protein"/>
    <property type="match status" value="1"/>
</dbReference>
<dbReference type="GeneID" id="85321215"/>
<comment type="similarity">
    <text evidence="2">Belongs to the NPC2 family.</text>
</comment>
<dbReference type="InterPro" id="IPR014756">
    <property type="entry name" value="Ig_E-set"/>
</dbReference>
<comment type="function">
    <text evidence="1">Catalyzes the intermembrane transfer of phosphatidylglycerol and phosphatidylinositol.</text>
</comment>
<dbReference type="PANTHER" id="PTHR11306:SF0">
    <property type="entry name" value="PHOSPHATIDYLGLYCEROL_PHOSPHATIDYLINOSITOL TRANSFER PROTEIN"/>
    <property type="match status" value="1"/>
</dbReference>
<feature type="signal peptide" evidence="8">
    <location>
        <begin position="1"/>
        <end position="16"/>
    </location>
</feature>
<evidence type="ECO:0000256" key="2">
    <source>
        <dbReference type="ARBA" id="ARBA00006370"/>
    </source>
</evidence>
<feature type="chain" id="PRO_5041366666" description="Phosphatidylglycerol/phosphatidylinositol transfer protein" evidence="8">
    <location>
        <begin position="17"/>
        <end position="175"/>
    </location>
</feature>
<dbReference type="CDD" id="cd00917">
    <property type="entry name" value="PG-PI_TP"/>
    <property type="match status" value="1"/>
</dbReference>
<dbReference type="InterPro" id="IPR003172">
    <property type="entry name" value="ML_dom"/>
</dbReference>
<comment type="caution">
    <text evidence="10">The sequence shown here is derived from an EMBL/GenBank/DDBJ whole genome shotgun (WGS) entry which is preliminary data.</text>
</comment>
<dbReference type="AlphaFoldDB" id="A0AA40ALQ4"/>